<organism evidence="1 2">
    <name type="scientific">Passalora fulva</name>
    <name type="common">Tomato leaf mold</name>
    <name type="synonym">Cladosporium fulvum</name>
    <dbReference type="NCBI Taxonomy" id="5499"/>
    <lineage>
        <taxon>Eukaryota</taxon>
        <taxon>Fungi</taxon>
        <taxon>Dikarya</taxon>
        <taxon>Ascomycota</taxon>
        <taxon>Pezizomycotina</taxon>
        <taxon>Dothideomycetes</taxon>
        <taxon>Dothideomycetidae</taxon>
        <taxon>Mycosphaerellales</taxon>
        <taxon>Mycosphaerellaceae</taxon>
        <taxon>Fulvia</taxon>
    </lineage>
</organism>
<dbReference type="AlphaFoldDB" id="A0A9Q8LCF9"/>
<dbReference type="EMBL" id="CP090165">
    <property type="protein sequence ID" value="UJO14868.1"/>
    <property type="molecule type" value="Genomic_DNA"/>
</dbReference>
<keyword evidence="2" id="KW-1185">Reference proteome</keyword>
<accession>A0A9Q8LCF9</accession>
<dbReference type="PANTHER" id="PTHR42085">
    <property type="entry name" value="F-BOX DOMAIN-CONTAINING PROTEIN"/>
    <property type="match status" value="1"/>
</dbReference>
<dbReference type="PANTHER" id="PTHR42085:SF2">
    <property type="entry name" value="F-BOX DOMAIN-CONTAINING PROTEIN"/>
    <property type="match status" value="1"/>
</dbReference>
<reference evidence="1" key="1">
    <citation type="submission" date="2021-12" db="EMBL/GenBank/DDBJ databases">
        <authorList>
            <person name="Zaccaron A."/>
            <person name="Stergiopoulos I."/>
        </authorList>
    </citation>
    <scope>NUCLEOTIDE SEQUENCE</scope>
    <source>
        <strain evidence="1">Race5_Kim</strain>
    </source>
</reference>
<evidence type="ECO:0000313" key="1">
    <source>
        <dbReference type="EMBL" id="UJO14868.1"/>
    </source>
</evidence>
<dbReference type="KEGG" id="ffu:CLAFUR5_07787"/>
<gene>
    <name evidence="1" type="ORF">CLAFUR5_07787</name>
</gene>
<evidence type="ECO:0000313" key="2">
    <source>
        <dbReference type="Proteomes" id="UP000756132"/>
    </source>
</evidence>
<dbReference type="InterPro" id="IPR038883">
    <property type="entry name" value="AN11006-like"/>
</dbReference>
<dbReference type="OrthoDB" id="3650755at2759"/>
<dbReference type="Proteomes" id="UP000756132">
    <property type="component" value="Chromosome 3"/>
</dbReference>
<reference evidence="1" key="2">
    <citation type="journal article" date="2022" name="Microb. Genom.">
        <title>A chromosome-scale genome assembly of the tomato pathogen Cladosporium fulvum reveals a compartmentalized genome architecture and the presence of a dispensable chromosome.</title>
        <authorList>
            <person name="Zaccaron A.Z."/>
            <person name="Chen L.H."/>
            <person name="Samaras A."/>
            <person name="Stergiopoulos I."/>
        </authorList>
    </citation>
    <scope>NUCLEOTIDE SEQUENCE</scope>
    <source>
        <strain evidence="1">Race5_Kim</strain>
    </source>
</reference>
<dbReference type="RefSeq" id="XP_047759234.1">
    <property type="nucleotide sequence ID" value="XM_047906935.1"/>
</dbReference>
<proteinExistence type="predicted"/>
<name>A0A9Q8LCF9_PASFU</name>
<sequence length="331" mass="37808">METLSQGSNFETWKLHMDATLRAKDLDDFQYCHAQRVKFKDDEHEDAKARDLKIQREALSEAECKLDPEAIDYAARLREVMLERRRCDALLRHRKARPSTAARTLLKAVAASLTQGISQDDMNKPFALWKVLEQQSKPFRFLDLPAEMQNRISAHTLANGSQSIEAAQPGITRVNRQIREQTLPMYYTSTTFHIHPRKADKSLHGHAKTLGSATETMVTQWVERSVGENAKYLRRAILHLDYQFRAKKQGTGKSAKTDTTGIFSKQVIFDYTEEKGLRVGVDNSCNAKFKIRNQQIAIERQRRMLGLTGNAIVLALVSNVELWNDHGLGWK</sequence>
<dbReference type="GeneID" id="71987665"/>
<protein>
    <submittedName>
        <fullName evidence="1">Uncharacterized protein</fullName>
    </submittedName>
</protein>